<dbReference type="PANTHER" id="PTHR48111">
    <property type="entry name" value="REGULATOR OF RPOS"/>
    <property type="match status" value="1"/>
</dbReference>
<dbReference type="Pfam" id="PF00072">
    <property type="entry name" value="Response_reg"/>
    <property type="match status" value="1"/>
</dbReference>
<evidence type="ECO:0000256" key="1">
    <source>
        <dbReference type="ARBA" id="ARBA00023125"/>
    </source>
</evidence>
<dbReference type="InterPro" id="IPR001867">
    <property type="entry name" value="OmpR/PhoB-type_DNA-bd"/>
</dbReference>
<feature type="modified residue" description="4-aspartylphosphate" evidence="2">
    <location>
        <position position="51"/>
    </location>
</feature>
<proteinExistence type="predicted"/>
<keyword evidence="7" id="KW-1185">Reference proteome</keyword>
<dbReference type="GO" id="GO:0006355">
    <property type="term" value="P:regulation of DNA-templated transcription"/>
    <property type="evidence" value="ECO:0007669"/>
    <property type="project" value="InterPro"/>
</dbReference>
<dbReference type="InterPro" id="IPR036388">
    <property type="entry name" value="WH-like_DNA-bd_sf"/>
</dbReference>
<dbReference type="PROSITE" id="PS50110">
    <property type="entry name" value="RESPONSE_REGULATORY"/>
    <property type="match status" value="1"/>
</dbReference>
<feature type="domain" description="Response regulatory" evidence="4">
    <location>
        <begin position="2"/>
        <end position="116"/>
    </location>
</feature>
<sequence>MRLLLVEGGTHLGDLLTEPIRRVGWMLDAAGTIVAALEAWRSTAYDLILVDLGLPDGDGRSLITSLRAHGSSVPVFVLTARGSIEDRIDALDCGADDVLMQPLNPSEVLARCRALLRRSSSRSADRIEFGRLQFDPGSGSIRVGGDIVGVPPRERSLLALLLRHADCVVPKNQIEVAMSGFGEVISTNAVELVMSRLRRRLSQIDPGITIETVRGIGYWLRKLKENV</sequence>
<dbReference type="InterPro" id="IPR016032">
    <property type="entry name" value="Sig_transdc_resp-reg_C-effctor"/>
</dbReference>
<dbReference type="RefSeq" id="WP_282589209.1">
    <property type="nucleotide sequence ID" value="NZ_JAMOIM010000068.1"/>
</dbReference>
<dbReference type="Proteomes" id="UP001165667">
    <property type="component" value="Unassembled WGS sequence"/>
</dbReference>
<feature type="domain" description="OmpR/PhoB-type" evidence="5">
    <location>
        <begin position="124"/>
        <end position="222"/>
    </location>
</feature>
<comment type="caution">
    <text evidence="6">The sequence shown here is derived from an EMBL/GenBank/DDBJ whole genome shotgun (WGS) entry which is preliminary data.</text>
</comment>
<dbReference type="SUPFAM" id="SSF52172">
    <property type="entry name" value="CheY-like"/>
    <property type="match status" value="1"/>
</dbReference>
<keyword evidence="2" id="KW-0597">Phosphoprotein</keyword>
<dbReference type="InterPro" id="IPR001789">
    <property type="entry name" value="Sig_transdc_resp-reg_receiver"/>
</dbReference>
<dbReference type="Gene3D" id="3.40.50.2300">
    <property type="match status" value="1"/>
</dbReference>
<evidence type="ECO:0000259" key="4">
    <source>
        <dbReference type="PROSITE" id="PS50110"/>
    </source>
</evidence>
<evidence type="ECO:0000313" key="6">
    <source>
        <dbReference type="EMBL" id="MCW6512834.1"/>
    </source>
</evidence>
<dbReference type="InterPro" id="IPR011006">
    <property type="entry name" value="CheY-like_superfamily"/>
</dbReference>
<dbReference type="InterPro" id="IPR039420">
    <property type="entry name" value="WalR-like"/>
</dbReference>
<dbReference type="Gene3D" id="6.10.250.690">
    <property type="match status" value="1"/>
</dbReference>
<dbReference type="SUPFAM" id="SSF46894">
    <property type="entry name" value="C-terminal effector domain of the bipartite response regulators"/>
    <property type="match status" value="1"/>
</dbReference>
<evidence type="ECO:0000313" key="7">
    <source>
        <dbReference type="Proteomes" id="UP001165667"/>
    </source>
</evidence>
<dbReference type="GO" id="GO:0000156">
    <property type="term" value="F:phosphorelay response regulator activity"/>
    <property type="evidence" value="ECO:0007669"/>
    <property type="project" value="TreeGrafter"/>
</dbReference>
<dbReference type="Pfam" id="PF00486">
    <property type="entry name" value="Trans_reg_C"/>
    <property type="match status" value="1"/>
</dbReference>
<evidence type="ECO:0000256" key="3">
    <source>
        <dbReference type="PROSITE-ProRule" id="PRU01091"/>
    </source>
</evidence>
<evidence type="ECO:0000256" key="2">
    <source>
        <dbReference type="PROSITE-ProRule" id="PRU00169"/>
    </source>
</evidence>
<organism evidence="6 7">
    <name type="scientific">Lichenifustis flavocetrariae</name>
    <dbReference type="NCBI Taxonomy" id="2949735"/>
    <lineage>
        <taxon>Bacteria</taxon>
        <taxon>Pseudomonadati</taxon>
        <taxon>Pseudomonadota</taxon>
        <taxon>Alphaproteobacteria</taxon>
        <taxon>Hyphomicrobiales</taxon>
        <taxon>Lichenihabitantaceae</taxon>
        <taxon>Lichenifustis</taxon>
    </lineage>
</organism>
<dbReference type="SMART" id="SM00448">
    <property type="entry name" value="REC"/>
    <property type="match status" value="1"/>
</dbReference>
<name>A0AA41Z333_9HYPH</name>
<dbReference type="AlphaFoldDB" id="A0AA41Z333"/>
<reference evidence="6" key="1">
    <citation type="submission" date="2022-05" db="EMBL/GenBank/DDBJ databases">
        <authorList>
            <person name="Pankratov T."/>
        </authorList>
    </citation>
    <scope>NUCLEOTIDE SEQUENCE</scope>
    <source>
        <strain evidence="6">BP6-180914</strain>
    </source>
</reference>
<dbReference type="PROSITE" id="PS51755">
    <property type="entry name" value="OMPR_PHOB"/>
    <property type="match status" value="1"/>
</dbReference>
<gene>
    <name evidence="6" type="ORF">M8523_33625</name>
</gene>
<dbReference type="SMART" id="SM00862">
    <property type="entry name" value="Trans_reg_C"/>
    <property type="match status" value="1"/>
</dbReference>
<dbReference type="GO" id="GO:0005829">
    <property type="term" value="C:cytosol"/>
    <property type="evidence" value="ECO:0007669"/>
    <property type="project" value="TreeGrafter"/>
</dbReference>
<dbReference type="PANTHER" id="PTHR48111:SF36">
    <property type="entry name" value="TRANSCRIPTIONAL REGULATORY PROTEIN CUTR"/>
    <property type="match status" value="1"/>
</dbReference>
<dbReference type="CDD" id="cd00383">
    <property type="entry name" value="trans_reg_C"/>
    <property type="match status" value="1"/>
</dbReference>
<dbReference type="EMBL" id="JAMOIM010000068">
    <property type="protein sequence ID" value="MCW6512834.1"/>
    <property type="molecule type" value="Genomic_DNA"/>
</dbReference>
<dbReference type="Gene3D" id="1.10.10.10">
    <property type="entry name" value="Winged helix-like DNA-binding domain superfamily/Winged helix DNA-binding domain"/>
    <property type="match status" value="1"/>
</dbReference>
<accession>A0AA41Z333</accession>
<dbReference type="GO" id="GO:0032993">
    <property type="term" value="C:protein-DNA complex"/>
    <property type="evidence" value="ECO:0007669"/>
    <property type="project" value="TreeGrafter"/>
</dbReference>
<evidence type="ECO:0000259" key="5">
    <source>
        <dbReference type="PROSITE" id="PS51755"/>
    </source>
</evidence>
<dbReference type="GO" id="GO:0000976">
    <property type="term" value="F:transcription cis-regulatory region binding"/>
    <property type="evidence" value="ECO:0007669"/>
    <property type="project" value="TreeGrafter"/>
</dbReference>
<keyword evidence="1 3" id="KW-0238">DNA-binding</keyword>
<protein>
    <submittedName>
        <fullName evidence="6">Response regulator transcription factor</fullName>
    </submittedName>
</protein>
<feature type="DNA-binding region" description="OmpR/PhoB-type" evidence="3">
    <location>
        <begin position="124"/>
        <end position="222"/>
    </location>
</feature>